<keyword evidence="1" id="KW-0805">Transcription regulation</keyword>
<name>A0A4R6KNT6_9ACTN</name>
<dbReference type="Pfam" id="PF17754">
    <property type="entry name" value="TetR_C_14"/>
    <property type="match status" value="1"/>
</dbReference>
<evidence type="ECO:0000259" key="5">
    <source>
        <dbReference type="PROSITE" id="PS50977"/>
    </source>
</evidence>
<gene>
    <name evidence="6" type="ORF">EV643_103519</name>
</gene>
<dbReference type="PROSITE" id="PS50977">
    <property type="entry name" value="HTH_TETR_2"/>
    <property type="match status" value="1"/>
</dbReference>
<dbReference type="InterPro" id="IPR023851">
    <property type="entry name" value="Tscrpt_reg_TetR-type"/>
</dbReference>
<dbReference type="Proteomes" id="UP000295388">
    <property type="component" value="Unassembled WGS sequence"/>
</dbReference>
<organism evidence="6 7">
    <name type="scientific">Kribbella caucasensis</name>
    <dbReference type="NCBI Taxonomy" id="2512215"/>
    <lineage>
        <taxon>Bacteria</taxon>
        <taxon>Bacillati</taxon>
        <taxon>Actinomycetota</taxon>
        <taxon>Actinomycetes</taxon>
        <taxon>Propionibacteriales</taxon>
        <taxon>Kribbellaceae</taxon>
        <taxon>Kribbella</taxon>
    </lineage>
</organism>
<evidence type="ECO:0000313" key="7">
    <source>
        <dbReference type="Proteomes" id="UP000295388"/>
    </source>
</evidence>
<dbReference type="AlphaFoldDB" id="A0A4R6KNT6"/>
<dbReference type="PANTHER" id="PTHR30055">
    <property type="entry name" value="HTH-TYPE TRANSCRIPTIONAL REGULATOR RUTR"/>
    <property type="match status" value="1"/>
</dbReference>
<evidence type="ECO:0000256" key="2">
    <source>
        <dbReference type="ARBA" id="ARBA00023125"/>
    </source>
</evidence>
<dbReference type="GO" id="GO:0000976">
    <property type="term" value="F:transcription cis-regulatory region binding"/>
    <property type="evidence" value="ECO:0007669"/>
    <property type="project" value="TreeGrafter"/>
</dbReference>
<protein>
    <submittedName>
        <fullName evidence="6">TetR family transcriptional regulator</fullName>
    </submittedName>
</protein>
<proteinExistence type="predicted"/>
<dbReference type="PRINTS" id="PR00455">
    <property type="entry name" value="HTHTETR"/>
</dbReference>
<keyword evidence="3" id="KW-0804">Transcription</keyword>
<comment type="caution">
    <text evidence="6">The sequence shown here is derived from an EMBL/GenBank/DDBJ whole genome shotgun (WGS) entry which is preliminary data.</text>
</comment>
<keyword evidence="2 4" id="KW-0238">DNA-binding</keyword>
<evidence type="ECO:0000256" key="3">
    <source>
        <dbReference type="ARBA" id="ARBA00023163"/>
    </source>
</evidence>
<dbReference type="Pfam" id="PF00440">
    <property type="entry name" value="TetR_N"/>
    <property type="match status" value="1"/>
</dbReference>
<sequence length="218" mass="24771">MALSAKKEGFVHLLDSAAMITSNNRKGLGPGRPVATTHGEIEQAAFRLFAERGFDGTTMAAVAQAVGVGRRTLFRYYESKNDIPWGQFDRTLDNFRTILDEMPEELPLHQAVHRAVLRFNEFPPDAQPPHRERMTLILRTPTLQAHSVLRYGDWRAVIAEYVARRQGLRPDDVMPQMVGHVSLALALTAYERWLEQPAASLQDLLDECMRQLRDYLTD</sequence>
<reference evidence="6 7" key="1">
    <citation type="submission" date="2019-03" db="EMBL/GenBank/DDBJ databases">
        <title>Genomic Encyclopedia of Type Strains, Phase III (KMG-III): the genomes of soil and plant-associated and newly described type strains.</title>
        <authorList>
            <person name="Whitman W."/>
        </authorList>
    </citation>
    <scope>NUCLEOTIDE SEQUENCE [LARGE SCALE GENOMIC DNA]</scope>
    <source>
        <strain evidence="6 7">VKM Ac-2527</strain>
    </source>
</reference>
<evidence type="ECO:0000256" key="4">
    <source>
        <dbReference type="PROSITE-ProRule" id="PRU00335"/>
    </source>
</evidence>
<dbReference type="PANTHER" id="PTHR30055:SF238">
    <property type="entry name" value="MYCOFACTOCIN BIOSYNTHESIS TRANSCRIPTIONAL REGULATOR MFTR-RELATED"/>
    <property type="match status" value="1"/>
</dbReference>
<evidence type="ECO:0000256" key="1">
    <source>
        <dbReference type="ARBA" id="ARBA00023015"/>
    </source>
</evidence>
<dbReference type="NCBIfam" id="TIGR03968">
    <property type="entry name" value="mycofact_TetR"/>
    <property type="match status" value="1"/>
</dbReference>
<evidence type="ECO:0000313" key="6">
    <source>
        <dbReference type="EMBL" id="TDO51780.1"/>
    </source>
</evidence>
<feature type="domain" description="HTH tetR-type" evidence="5">
    <location>
        <begin position="35"/>
        <end position="95"/>
    </location>
</feature>
<dbReference type="InterPro" id="IPR009057">
    <property type="entry name" value="Homeodomain-like_sf"/>
</dbReference>
<dbReference type="Gene3D" id="1.10.10.60">
    <property type="entry name" value="Homeodomain-like"/>
    <property type="match status" value="1"/>
</dbReference>
<dbReference type="InterPro" id="IPR050109">
    <property type="entry name" value="HTH-type_TetR-like_transc_reg"/>
</dbReference>
<dbReference type="InterPro" id="IPR041347">
    <property type="entry name" value="MftR_C"/>
</dbReference>
<dbReference type="GO" id="GO:0003700">
    <property type="term" value="F:DNA-binding transcription factor activity"/>
    <property type="evidence" value="ECO:0007669"/>
    <property type="project" value="TreeGrafter"/>
</dbReference>
<dbReference type="InterPro" id="IPR001647">
    <property type="entry name" value="HTH_TetR"/>
</dbReference>
<dbReference type="SUPFAM" id="SSF46689">
    <property type="entry name" value="Homeodomain-like"/>
    <property type="match status" value="1"/>
</dbReference>
<dbReference type="EMBL" id="SNWQ01000003">
    <property type="protein sequence ID" value="TDO51780.1"/>
    <property type="molecule type" value="Genomic_DNA"/>
</dbReference>
<accession>A0A4R6KNT6</accession>
<keyword evidence="7" id="KW-1185">Reference proteome</keyword>
<feature type="DNA-binding region" description="H-T-H motif" evidence="4">
    <location>
        <begin position="58"/>
        <end position="77"/>
    </location>
</feature>
<dbReference type="Gene3D" id="1.10.357.10">
    <property type="entry name" value="Tetracycline Repressor, domain 2"/>
    <property type="match status" value="1"/>
</dbReference>